<name>L2FCF5_COLFN</name>
<protein>
    <submittedName>
        <fullName evidence="1">Uncharacterized protein</fullName>
    </submittedName>
</protein>
<proteinExistence type="predicted"/>
<organism evidence="1">
    <name type="scientific">Colletotrichum fructicola (strain Nara gc5)</name>
    <name type="common">Anthracnose fungus</name>
    <name type="synonym">Colletotrichum gloeosporioides (strain Nara gc5)</name>
    <dbReference type="NCBI Taxonomy" id="1213859"/>
    <lineage>
        <taxon>Eukaryota</taxon>
        <taxon>Fungi</taxon>
        <taxon>Dikarya</taxon>
        <taxon>Ascomycota</taxon>
        <taxon>Pezizomycotina</taxon>
        <taxon>Sordariomycetes</taxon>
        <taxon>Hypocreomycetidae</taxon>
        <taxon>Glomerellales</taxon>
        <taxon>Glomerellaceae</taxon>
        <taxon>Colletotrichum</taxon>
        <taxon>Colletotrichum gloeosporioides species complex</taxon>
    </lineage>
</organism>
<feature type="non-terminal residue" evidence="1">
    <location>
        <position position="107"/>
    </location>
</feature>
<dbReference type="EMBL" id="KB021395">
    <property type="protein sequence ID" value="ELA23408.1"/>
    <property type="molecule type" value="Genomic_DNA"/>
</dbReference>
<dbReference type="AlphaFoldDB" id="L2FCF5"/>
<accession>L2FCF5</accession>
<dbReference type="HOGENOM" id="CLU_2216079_0_0_1"/>
<sequence length="107" mass="11674">MDSHPVITFIDGAALVLTQTKAPADDNRTKPHMSEKEAAGQIMSIWQGNEATGGPMVLATKNITDLWLLSGAMQAHANFNQFRHNLWLYTTDELNVTLNASLVVPGI</sequence>
<evidence type="ECO:0000313" key="1">
    <source>
        <dbReference type="EMBL" id="ELA23408.1"/>
    </source>
</evidence>
<reference evidence="1" key="1">
    <citation type="submission" date="2012-08" db="EMBL/GenBank/DDBJ databases">
        <title>Genome analysis of Colletotrichum orbiculare and Colletotrichum fructicola.</title>
        <authorList>
            <person name="Gan P.H.P."/>
            <person name="Ikeda K."/>
            <person name="Irieda H."/>
            <person name="Narusaka M."/>
            <person name="O'Connell R.J."/>
            <person name="Narusaka Y."/>
            <person name="Takano Y."/>
            <person name="Kubo Y."/>
            <person name="Shirasu K."/>
        </authorList>
    </citation>
    <scope>NUCLEOTIDE SEQUENCE</scope>
    <source>
        <strain evidence="1">Nara gc5</strain>
    </source>
</reference>
<gene>
    <name evidence="1" type="ORF">CGGC5_14833</name>
</gene>